<dbReference type="OrthoDB" id="8562875at2"/>
<evidence type="ECO:0000256" key="3">
    <source>
        <dbReference type="ARBA" id="ARBA00022475"/>
    </source>
</evidence>
<evidence type="ECO:0000256" key="1">
    <source>
        <dbReference type="ARBA" id="ARBA00004651"/>
    </source>
</evidence>
<feature type="transmembrane region" description="Helical" evidence="8">
    <location>
        <begin position="356"/>
        <end position="381"/>
    </location>
</feature>
<dbReference type="GO" id="GO:0005886">
    <property type="term" value="C:plasma membrane"/>
    <property type="evidence" value="ECO:0007669"/>
    <property type="project" value="UniProtKB-SubCell"/>
</dbReference>
<protein>
    <recommendedName>
        <fullName evidence="11">Polysaccharide biosynthesis protein</fullName>
    </recommendedName>
</protein>
<dbReference type="AlphaFoldDB" id="A0A5C6FR81"/>
<proteinExistence type="inferred from homology"/>
<comment type="similarity">
    <text evidence="2">Belongs to the polysaccharide synthase family.</text>
</comment>
<dbReference type="RefSeq" id="WP_146411790.1">
    <property type="nucleotide sequence ID" value="NZ_SJPZ01000001.1"/>
</dbReference>
<evidence type="ECO:0000256" key="8">
    <source>
        <dbReference type="SAM" id="Phobius"/>
    </source>
</evidence>
<evidence type="ECO:0000256" key="4">
    <source>
        <dbReference type="ARBA" id="ARBA00022692"/>
    </source>
</evidence>
<evidence type="ECO:0008006" key="11">
    <source>
        <dbReference type="Google" id="ProtNLM"/>
    </source>
</evidence>
<dbReference type="PANTHER" id="PTHR30250:SF10">
    <property type="entry name" value="LIPOPOLYSACCHARIDE BIOSYNTHESIS PROTEIN WZXC"/>
    <property type="match status" value="1"/>
</dbReference>
<feature type="transmembrane region" description="Helical" evidence="8">
    <location>
        <begin position="219"/>
        <end position="237"/>
    </location>
</feature>
<dbReference type="EMBL" id="SJPZ01000001">
    <property type="protein sequence ID" value="TWU65587.1"/>
    <property type="molecule type" value="Genomic_DNA"/>
</dbReference>
<feature type="region of interest" description="Disordered" evidence="7">
    <location>
        <begin position="1"/>
        <end position="27"/>
    </location>
</feature>
<reference evidence="9 10" key="1">
    <citation type="submission" date="2019-02" db="EMBL/GenBank/DDBJ databases">
        <title>Deep-cultivation of Planctomycetes and their phenomic and genomic characterization uncovers novel biology.</title>
        <authorList>
            <person name="Wiegand S."/>
            <person name="Jogler M."/>
            <person name="Boedeker C."/>
            <person name="Pinto D."/>
            <person name="Vollmers J."/>
            <person name="Rivas-Marin E."/>
            <person name="Kohn T."/>
            <person name="Peeters S.H."/>
            <person name="Heuer A."/>
            <person name="Rast P."/>
            <person name="Oberbeckmann S."/>
            <person name="Bunk B."/>
            <person name="Jeske O."/>
            <person name="Meyerdierks A."/>
            <person name="Storesund J.E."/>
            <person name="Kallscheuer N."/>
            <person name="Luecker S."/>
            <person name="Lage O.M."/>
            <person name="Pohl T."/>
            <person name="Merkel B.J."/>
            <person name="Hornburger P."/>
            <person name="Mueller R.-W."/>
            <person name="Bruemmer F."/>
            <person name="Labrenz M."/>
            <person name="Spormann A.M."/>
            <person name="Op Den Camp H."/>
            <person name="Overmann J."/>
            <person name="Amann R."/>
            <person name="Jetten M.S.M."/>
            <person name="Mascher T."/>
            <person name="Medema M.H."/>
            <person name="Devos D.P."/>
            <person name="Kaster A.-K."/>
            <person name="Ovreas L."/>
            <person name="Rohde M."/>
            <person name="Galperin M.Y."/>
            <person name="Jogler C."/>
        </authorList>
    </citation>
    <scope>NUCLEOTIDE SEQUENCE [LARGE SCALE GENOMIC DNA]</scope>
    <source>
        <strain evidence="9 10">V7</strain>
    </source>
</reference>
<evidence type="ECO:0000256" key="2">
    <source>
        <dbReference type="ARBA" id="ARBA00007430"/>
    </source>
</evidence>
<evidence type="ECO:0000256" key="5">
    <source>
        <dbReference type="ARBA" id="ARBA00022989"/>
    </source>
</evidence>
<evidence type="ECO:0000313" key="10">
    <source>
        <dbReference type="Proteomes" id="UP000316476"/>
    </source>
</evidence>
<evidence type="ECO:0000256" key="7">
    <source>
        <dbReference type="SAM" id="MobiDB-lite"/>
    </source>
</evidence>
<keyword evidence="5 8" id="KW-1133">Transmembrane helix</keyword>
<keyword evidence="6 8" id="KW-0472">Membrane</keyword>
<comment type="subcellular location">
    <subcellularLocation>
        <location evidence="1">Cell membrane</location>
        <topology evidence="1">Multi-pass membrane protein</topology>
    </subcellularLocation>
</comment>
<evidence type="ECO:0000313" key="9">
    <source>
        <dbReference type="EMBL" id="TWU65587.1"/>
    </source>
</evidence>
<feature type="transmembrane region" description="Helical" evidence="8">
    <location>
        <begin position="393"/>
        <end position="411"/>
    </location>
</feature>
<keyword evidence="4 8" id="KW-0812">Transmembrane</keyword>
<feature type="transmembrane region" description="Helical" evidence="8">
    <location>
        <begin position="178"/>
        <end position="198"/>
    </location>
</feature>
<dbReference type="InterPro" id="IPR050833">
    <property type="entry name" value="Poly_Biosynth_Transport"/>
</dbReference>
<comment type="caution">
    <text evidence="9">The sequence shown here is derived from an EMBL/GenBank/DDBJ whole genome shotgun (WGS) entry which is preliminary data.</text>
</comment>
<dbReference type="Proteomes" id="UP000316476">
    <property type="component" value="Unassembled WGS sequence"/>
</dbReference>
<evidence type="ECO:0000256" key="6">
    <source>
        <dbReference type="ARBA" id="ARBA00023136"/>
    </source>
</evidence>
<dbReference type="PANTHER" id="PTHR30250">
    <property type="entry name" value="PST FAMILY PREDICTED COLANIC ACID TRANSPORTER"/>
    <property type="match status" value="1"/>
</dbReference>
<feature type="transmembrane region" description="Helical" evidence="8">
    <location>
        <begin position="143"/>
        <end position="166"/>
    </location>
</feature>
<feature type="compositionally biased region" description="Low complexity" evidence="7">
    <location>
        <begin position="9"/>
        <end position="21"/>
    </location>
</feature>
<feature type="transmembrane region" description="Helical" evidence="8">
    <location>
        <begin position="453"/>
        <end position="474"/>
    </location>
</feature>
<organism evidence="9 10">
    <name type="scientific">Crateriforma conspicua</name>
    <dbReference type="NCBI Taxonomy" id="2527996"/>
    <lineage>
        <taxon>Bacteria</taxon>
        <taxon>Pseudomonadati</taxon>
        <taxon>Planctomycetota</taxon>
        <taxon>Planctomycetia</taxon>
        <taxon>Planctomycetales</taxon>
        <taxon>Planctomycetaceae</taxon>
        <taxon>Crateriforma</taxon>
    </lineage>
</organism>
<name>A0A5C6FR81_9PLAN</name>
<feature type="transmembrane region" description="Helical" evidence="8">
    <location>
        <begin position="427"/>
        <end position="447"/>
    </location>
</feature>
<accession>A0A5C6FR81</accession>
<sequence length="499" mass="54697">MSPDDSNDADPASPKASAATDEPIGSSAIETDSIRRRSWPRRALNRLEIDRATFFAMSARYWKLVAGPVTVLMIARFFSPEVQGYFYMFNTVLGFQTYFEISIPQAIVMNTSHLWSKLQWTTDGGLTGDAGALARLGSLLRTAAAAFAALAVVSGITLAAVGIWMFSHAESSDQIDWFFPWLGLVGFAVLTFALTPFLSVLEGCHQVRPVYRMHLTREIIGNLVVWGTMAAGANLWVPVFVMAVRLLIEIGLLIGSYRRLFGTLWRAPRTDSLDWRLEVMPFQIRLFLKGVFAFLRSDLMHVLVFNLQGPVVGGQMGLTWTILSSIRNACSSWVRTRVPQLGTLIQKRDWNEADRILFRVGRIAVVVMTGLVLAVVAVIVLMNAGSFHIADRFLGPAPTLFLAIGLVAALIKEFQWLYLHAHGRSPYLGFSVVGSLVCGAVIVAAVMSHGATGAAVAFAFLQAIFLLPLSTWAFGHLRRQWHSDDASAAASVTSTVTGD</sequence>
<gene>
    <name evidence="9" type="ORF">V7x_11350</name>
</gene>
<keyword evidence="3" id="KW-1003">Cell membrane</keyword>